<dbReference type="PANTHER" id="PTHR37535:SF4">
    <property type="entry name" value="FLUG DOMAIN-CONTAINING PROTEIN"/>
    <property type="match status" value="1"/>
</dbReference>
<dbReference type="Pfam" id="PF11917">
    <property type="entry name" value="DUF3435"/>
    <property type="match status" value="1"/>
</dbReference>
<accession>A0A9P4QKK3</accession>
<dbReference type="InterPro" id="IPR021842">
    <property type="entry name" value="DUF3435"/>
</dbReference>
<feature type="non-terminal residue" evidence="1">
    <location>
        <position position="164"/>
    </location>
</feature>
<dbReference type="Proteomes" id="UP000799444">
    <property type="component" value="Unassembled WGS sequence"/>
</dbReference>
<gene>
    <name evidence="1" type="ORF">EJ04DRAFT_391195</name>
</gene>
<reference evidence="1" key="1">
    <citation type="journal article" date="2020" name="Stud. Mycol.">
        <title>101 Dothideomycetes genomes: a test case for predicting lifestyles and emergence of pathogens.</title>
        <authorList>
            <person name="Haridas S."/>
            <person name="Albert R."/>
            <person name="Binder M."/>
            <person name="Bloem J."/>
            <person name="Labutti K."/>
            <person name="Salamov A."/>
            <person name="Andreopoulos B."/>
            <person name="Baker S."/>
            <person name="Barry K."/>
            <person name="Bills G."/>
            <person name="Bluhm B."/>
            <person name="Cannon C."/>
            <person name="Castanera R."/>
            <person name="Culley D."/>
            <person name="Daum C."/>
            <person name="Ezra D."/>
            <person name="Gonzalez J."/>
            <person name="Henrissat B."/>
            <person name="Kuo A."/>
            <person name="Liang C."/>
            <person name="Lipzen A."/>
            <person name="Lutzoni F."/>
            <person name="Magnuson J."/>
            <person name="Mondo S."/>
            <person name="Nolan M."/>
            <person name="Ohm R."/>
            <person name="Pangilinan J."/>
            <person name="Park H.-J."/>
            <person name="Ramirez L."/>
            <person name="Alfaro M."/>
            <person name="Sun H."/>
            <person name="Tritt A."/>
            <person name="Yoshinaga Y."/>
            <person name="Zwiers L.-H."/>
            <person name="Turgeon B."/>
            <person name="Goodwin S."/>
            <person name="Spatafora J."/>
            <person name="Crous P."/>
            <person name="Grigoriev I."/>
        </authorList>
    </citation>
    <scope>NUCLEOTIDE SEQUENCE</scope>
    <source>
        <strain evidence="1">CBS 125425</strain>
    </source>
</reference>
<organism evidence="1 2">
    <name type="scientific">Polyplosphaeria fusca</name>
    <dbReference type="NCBI Taxonomy" id="682080"/>
    <lineage>
        <taxon>Eukaryota</taxon>
        <taxon>Fungi</taxon>
        <taxon>Dikarya</taxon>
        <taxon>Ascomycota</taxon>
        <taxon>Pezizomycotina</taxon>
        <taxon>Dothideomycetes</taxon>
        <taxon>Pleosporomycetidae</taxon>
        <taxon>Pleosporales</taxon>
        <taxon>Tetraplosphaeriaceae</taxon>
        <taxon>Polyplosphaeria</taxon>
    </lineage>
</organism>
<proteinExistence type="predicted"/>
<dbReference type="EMBL" id="ML996426">
    <property type="protein sequence ID" value="KAF2726606.1"/>
    <property type="molecule type" value="Genomic_DNA"/>
</dbReference>
<feature type="non-terminal residue" evidence="1">
    <location>
        <position position="1"/>
    </location>
</feature>
<sequence>YEKYYTPTHIARDFQSIYFGTLKQEELIRSVASMSISRDRRAPTELNDKQLDEVRNHPNLVALRVERTRYKEQLYAQDYYPLAAAKGTDLYKKYMDTNSKISSTYQKLHRERLTVAIREFHNTIDSIEIAKQLCGEAATEVLRLPAVEFELRERATVANMLFEP</sequence>
<dbReference type="PANTHER" id="PTHR37535">
    <property type="entry name" value="FLUG DOMAIN PROTEIN"/>
    <property type="match status" value="1"/>
</dbReference>
<keyword evidence="2" id="KW-1185">Reference proteome</keyword>
<evidence type="ECO:0000313" key="2">
    <source>
        <dbReference type="Proteomes" id="UP000799444"/>
    </source>
</evidence>
<name>A0A9P4QKK3_9PLEO</name>
<comment type="caution">
    <text evidence="1">The sequence shown here is derived from an EMBL/GenBank/DDBJ whole genome shotgun (WGS) entry which is preliminary data.</text>
</comment>
<evidence type="ECO:0000313" key="1">
    <source>
        <dbReference type="EMBL" id="KAF2726606.1"/>
    </source>
</evidence>
<protein>
    <submittedName>
        <fullName evidence="1">Uncharacterized protein</fullName>
    </submittedName>
</protein>
<dbReference type="OrthoDB" id="5426797at2759"/>
<dbReference type="AlphaFoldDB" id="A0A9P4QKK3"/>